<accession>A0A2N1MJ20</accession>
<name>A0A2N1MJ20_9GLOM</name>
<evidence type="ECO:0000313" key="2">
    <source>
        <dbReference type="EMBL" id="PKK61634.1"/>
    </source>
</evidence>
<comment type="caution">
    <text evidence="2">The sequence shown here is derived from an EMBL/GenBank/DDBJ whole genome shotgun (WGS) entry which is preliminary data.</text>
</comment>
<gene>
    <name evidence="2" type="ORF">RhiirC2_856134</name>
</gene>
<dbReference type="EMBL" id="LLXL01002155">
    <property type="protein sequence ID" value="PKK61634.1"/>
    <property type="molecule type" value="Genomic_DNA"/>
</dbReference>
<reference evidence="2 3" key="1">
    <citation type="submission" date="2016-04" db="EMBL/GenBank/DDBJ databases">
        <title>Genome analyses suggest a sexual origin of heterokaryosis in a supposedly ancient asexual fungus.</title>
        <authorList>
            <person name="Ropars J."/>
            <person name="Sedzielewska K."/>
            <person name="Noel J."/>
            <person name="Charron P."/>
            <person name="Farinelli L."/>
            <person name="Marton T."/>
            <person name="Kruger M."/>
            <person name="Pelin A."/>
            <person name="Brachmann A."/>
            <person name="Corradi N."/>
        </authorList>
    </citation>
    <scope>NUCLEOTIDE SEQUENCE [LARGE SCALE GENOMIC DNA]</scope>
    <source>
        <strain evidence="2 3">C2</strain>
    </source>
</reference>
<reference evidence="2 3" key="2">
    <citation type="submission" date="2017-10" db="EMBL/GenBank/DDBJ databases">
        <title>Extensive intraspecific genome diversity in a model arbuscular mycorrhizal fungus.</title>
        <authorList>
            <person name="Chen E.C.H."/>
            <person name="Morin E."/>
            <person name="Baudet D."/>
            <person name="Noel J."/>
            <person name="Ndikumana S."/>
            <person name="Charron P."/>
            <person name="St-Onge C."/>
            <person name="Giorgi J."/>
            <person name="Grigoriev I.V."/>
            <person name="Roux C."/>
            <person name="Martin F.M."/>
            <person name="Corradi N."/>
        </authorList>
    </citation>
    <scope>NUCLEOTIDE SEQUENCE [LARGE SCALE GENOMIC DNA]</scope>
    <source>
        <strain evidence="2 3">C2</strain>
    </source>
</reference>
<keyword evidence="1" id="KW-0812">Transmembrane</keyword>
<keyword evidence="1" id="KW-1133">Transmembrane helix</keyword>
<feature type="transmembrane region" description="Helical" evidence="1">
    <location>
        <begin position="161"/>
        <end position="179"/>
    </location>
</feature>
<organism evidence="2 3">
    <name type="scientific">Rhizophagus irregularis</name>
    <dbReference type="NCBI Taxonomy" id="588596"/>
    <lineage>
        <taxon>Eukaryota</taxon>
        <taxon>Fungi</taxon>
        <taxon>Fungi incertae sedis</taxon>
        <taxon>Mucoromycota</taxon>
        <taxon>Glomeromycotina</taxon>
        <taxon>Glomeromycetes</taxon>
        <taxon>Glomerales</taxon>
        <taxon>Glomeraceae</taxon>
        <taxon>Rhizophagus</taxon>
    </lineage>
</organism>
<proteinExistence type="predicted"/>
<evidence type="ECO:0000313" key="3">
    <source>
        <dbReference type="Proteomes" id="UP000233469"/>
    </source>
</evidence>
<dbReference type="VEuPathDB" id="FungiDB:FUN_015861"/>
<protein>
    <submittedName>
        <fullName evidence="2">Uncharacterized protein</fullName>
    </submittedName>
</protein>
<keyword evidence="1" id="KW-0472">Membrane</keyword>
<dbReference type="VEuPathDB" id="FungiDB:RhiirFUN_013876"/>
<dbReference type="Proteomes" id="UP000233469">
    <property type="component" value="Unassembled WGS sequence"/>
</dbReference>
<evidence type="ECO:0000256" key="1">
    <source>
        <dbReference type="SAM" id="Phobius"/>
    </source>
</evidence>
<sequence>MAKSQKVQDNFGYSDIFELKYISLVDLNINQKNNLGSNETDLYKTKYITLSILDHIRSYIIDGNFQKDFMSFASQIIEDEIRYYSEPIIANSDSDAENVYCNDVEEDKKINLTTIGEILNNRIDQLSPYMNTISKGRAINYFSLEVFDECVKITKSNSSKFKGFIILVIGFHYFFWRFADIVTADYKYNKV</sequence>
<dbReference type="AlphaFoldDB" id="A0A2N1MJ20"/>